<keyword evidence="2" id="KW-1185">Reference proteome</keyword>
<protein>
    <submittedName>
        <fullName evidence="1">SUKH-4 family immunity protein</fullName>
    </submittedName>
</protein>
<organism evidence="1 2">
    <name type="scientific">Actinacidiphila acidipaludis</name>
    <dbReference type="NCBI Taxonomy" id="2873382"/>
    <lineage>
        <taxon>Bacteria</taxon>
        <taxon>Bacillati</taxon>
        <taxon>Actinomycetota</taxon>
        <taxon>Actinomycetes</taxon>
        <taxon>Kitasatosporales</taxon>
        <taxon>Streptomycetaceae</taxon>
        <taxon>Actinacidiphila</taxon>
    </lineage>
</organism>
<comment type="caution">
    <text evidence="1">The sequence shown here is derived from an EMBL/GenBank/DDBJ whole genome shotgun (WGS) entry which is preliminary data.</text>
</comment>
<dbReference type="InterPro" id="IPR025851">
    <property type="entry name" value="SUKH-4"/>
</dbReference>
<gene>
    <name evidence="1" type="ORF">K7862_04270</name>
</gene>
<evidence type="ECO:0000313" key="2">
    <source>
        <dbReference type="Proteomes" id="UP000778578"/>
    </source>
</evidence>
<reference evidence="1 2" key="1">
    <citation type="submission" date="2021-08" db="EMBL/GenBank/DDBJ databases">
        <title>WGS of actinomycetes from Thailand.</title>
        <authorList>
            <person name="Thawai C."/>
        </authorList>
    </citation>
    <scope>NUCLEOTIDE SEQUENCE [LARGE SCALE GENOMIC DNA]</scope>
    <source>
        <strain evidence="1 2">PLK6-54</strain>
    </source>
</reference>
<accession>A0ABS7Q335</accession>
<evidence type="ECO:0000313" key="1">
    <source>
        <dbReference type="EMBL" id="MBY8876855.1"/>
    </source>
</evidence>
<dbReference type="Proteomes" id="UP000778578">
    <property type="component" value="Unassembled WGS sequence"/>
</dbReference>
<sequence>MIDPLPELPKPEFGVVRLAAPPEVADGVAGALREAGVLRGLTRYEYRALAETELLEGRGSSGLVAFGRSGLLGRICVDVATGEVVHVPKAESARVTHVNADLQTFTRCVSAVIARFPFYREDEGAERFERVADELRGLIAGVDETALTHDGFWDGLCEDVALGDYADWGRDG</sequence>
<dbReference type="EMBL" id="JAINZZ010000003">
    <property type="protein sequence ID" value="MBY8876855.1"/>
    <property type="molecule type" value="Genomic_DNA"/>
</dbReference>
<dbReference type="Pfam" id="PF14435">
    <property type="entry name" value="SUKH-4"/>
    <property type="match status" value="1"/>
</dbReference>
<dbReference type="RefSeq" id="WP_222960722.1">
    <property type="nucleotide sequence ID" value="NZ_JAINZZ010000003.1"/>
</dbReference>
<name>A0ABS7Q335_9ACTN</name>
<proteinExistence type="predicted"/>